<dbReference type="OrthoDB" id="9795264at2"/>
<organism evidence="1 2">
    <name type="scientific">Desulforamulus aeronauticus DSM 10349</name>
    <dbReference type="NCBI Taxonomy" id="1121421"/>
    <lineage>
        <taxon>Bacteria</taxon>
        <taxon>Bacillati</taxon>
        <taxon>Bacillota</taxon>
        <taxon>Clostridia</taxon>
        <taxon>Eubacteriales</taxon>
        <taxon>Peptococcaceae</taxon>
        <taxon>Desulforamulus</taxon>
    </lineage>
</organism>
<sequence length="72" mass="7707">MSKTLELVFVNTAGSKVTLRVTEPREDLQAAEVKTVMDEIVTQDIFTSTGGSLVGVAGARVVSRDIAELELI</sequence>
<dbReference type="STRING" id="1121421.SAMN02745123_03086"/>
<dbReference type="EMBL" id="FRAR01000023">
    <property type="protein sequence ID" value="SHK77324.1"/>
    <property type="molecule type" value="Genomic_DNA"/>
</dbReference>
<reference evidence="2" key="1">
    <citation type="submission" date="2016-11" db="EMBL/GenBank/DDBJ databases">
        <authorList>
            <person name="Varghese N."/>
            <person name="Submissions S."/>
        </authorList>
    </citation>
    <scope>NUCLEOTIDE SEQUENCE [LARGE SCALE GENOMIC DNA]</scope>
    <source>
        <strain evidence="2">DSM 10349</strain>
    </source>
</reference>
<dbReference type="Proteomes" id="UP000183997">
    <property type="component" value="Unassembled WGS sequence"/>
</dbReference>
<protein>
    <recommendedName>
        <fullName evidence="3">DUF2922 domain-containing protein</fullName>
    </recommendedName>
</protein>
<dbReference type="Pfam" id="PF11148">
    <property type="entry name" value="DUF2922"/>
    <property type="match status" value="1"/>
</dbReference>
<gene>
    <name evidence="1" type="ORF">SAMN02745123_03086</name>
</gene>
<evidence type="ECO:0000313" key="1">
    <source>
        <dbReference type="EMBL" id="SHK77324.1"/>
    </source>
</evidence>
<proteinExistence type="predicted"/>
<name>A0A1M6V7F7_9FIRM</name>
<accession>A0A1M6V7F7</accession>
<evidence type="ECO:0008006" key="3">
    <source>
        <dbReference type="Google" id="ProtNLM"/>
    </source>
</evidence>
<dbReference type="RefSeq" id="WP_072916110.1">
    <property type="nucleotide sequence ID" value="NZ_FRAR01000023.1"/>
</dbReference>
<dbReference type="AlphaFoldDB" id="A0A1M6V7F7"/>
<keyword evidence="2" id="KW-1185">Reference proteome</keyword>
<dbReference type="InterPro" id="IPR021321">
    <property type="entry name" value="DUF2922"/>
</dbReference>
<evidence type="ECO:0000313" key="2">
    <source>
        <dbReference type="Proteomes" id="UP000183997"/>
    </source>
</evidence>